<name>A0AAV2FTU0_9ROSI</name>
<evidence type="ECO:0000313" key="2">
    <source>
        <dbReference type="EMBL" id="CAL1400975.1"/>
    </source>
</evidence>
<evidence type="ECO:0000313" key="3">
    <source>
        <dbReference type="Proteomes" id="UP001497516"/>
    </source>
</evidence>
<protein>
    <submittedName>
        <fullName evidence="2">Uncharacterized protein</fullName>
    </submittedName>
</protein>
<evidence type="ECO:0000256" key="1">
    <source>
        <dbReference type="SAM" id="MobiDB-lite"/>
    </source>
</evidence>
<dbReference type="AlphaFoldDB" id="A0AAV2FTU0"/>
<proteinExistence type="predicted"/>
<gene>
    <name evidence="2" type="ORF">LTRI10_LOCUS41062</name>
</gene>
<sequence length="100" mass="11013">MYRWELEYKNAANFAASVVISVAAAMKSNSRGGRRRSSGEKRNNGVNSSCCNPQLDLPSPPWQPRCHASKSCSSTASILVHHVFTSSDDRNPEKRSTKCV</sequence>
<organism evidence="2 3">
    <name type="scientific">Linum trigynum</name>
    <dbReference type="NCBI Taxonomy" id="586398"/>
    <lineage>
        <taxon>Eukaryota</taxon>
        <taxon>Viridiplantae</taxon>
        <taxon>Streptophyta</taxon>
        <taxon>Embryophyta</taxon>
        <taxon>Tracheophyta</taxon>
        <taxon>Spermatophyta</taxon>
        <taxon>Magnoliopsida</taxon>
        <taxon>eudicotyledons</taxon>
        <taxon>Gunneridae</taxon>
        <taxon>Pentapetalae</taxon>
        <taxon>rosids</taxon>
        <taxon>fabids</taxon>
        <taxon>Malpighiales</taxon>
        <taxon>Linaceae</taxon>
        <taxon>Linum</taxon>
    </lineage>
</organism>
<dbReference type="EMBL" id="OZ034820">
    <property type="protein sequence ID" value="CAL1400975.1"/>
    <property type="molecule type" value="Genomic_DNA"/>
</dbReference>
<reference evidence="2 3" key="1">
    <citation type="submission" date="2024-04" db="EMBL/GenBank/DDBJ databases">
        <authorList>
            <person name="Fracassetti M."/>
        </authorList>
    </citation>
    <scope>NUCLEOTIDE SEQUENCE [LARGE SCALE GENOMIC DNA]</scope>
</reference>
<feature type="region of interest" description="Disordered" evidence="1">
    <location>
        <begin position="26"/>
        <end position="52"/>
    </location>
</feature>
<dbReference type="Proteomes" id="UP001497516">
    <property type="component" value="Chromosome 7"/>
</dbReference>
<accession>A0AAV2FTU0</accession>
<keyword evidence="3" id="KW-1185">Reference proteome</keyword>